<organism evidence="1 2">
    <name type="scientific">Brevundimonas variabilis</name>
    <dbReference type="NCBI Taxonomy" id="74312"/>
    <lineage>
        <taxon>Bacteria</taxon>
        <taxon>Pseudomonadati</taxon>
        <taxon>Pseudomonadota</taxon>
        <taxon>Alphaproteobacteria</taxon>
        <taxon>Caulobacterales</taxon>
        <taxon>Caulobacteraceae</taxon>
        <taxon>Brevundimonas</taxon>
    </lineage>
</organism>
<comment type="caution">
    <text evidence="1">The sequence shown here is derived from an EMBL/GenBank/DDBJ whole genome shotgun (WGS) entry which is preliminary data.</text>
</comment>
<proteinExistence type="predicted"/>
<dbReference type="Proteomes" id="UP000545037">
    <property type="component" value="Unassembled WGS sequence"/>
</dbReference>
<dbReference type="EMBL" id="JACHOR010000002">
    <property type="protein sequence ID" value="MBB5745738.1"/>
    <property type="molecule type" value="Genomic_DNA"/>
</dbReference>
<name>A0A7W9FFN9_9CAUL</name>
<gene>
    <name evidence="1" type="ORF">GGR13_001322</name>
</gene>
<dbReference type="AlphaFoldDB" id="A0A7W9FFN9"/>
<reference evidence="1 2" key="1">
    <citation type="submission" date="2020-08" db="EMBL/GenBank/DDBJ databases">
        <title>Genomic Encyclopedia of Type Strains, Phase IV (KMG-IV): sequencing the most valuable type-strain genomes for metagenomic binning, comparative biology and taxonomic classification.</title>
        <authorList>
            <person name="Goeker M."/>
        </authorList>
    </citation>
    <scope>NUCLEOTIDE SEQUENCE [LARGE SCALE GENOMIC DNA]</scope>
    <source>
        <strain evidence="1 2">DSM 4737</strain>
    </source>
</reference>
<accession>A0A7W9FFN9</accession>
<sequence length="63" mass="6867">MDGDRPAPAATIQGLLADPATSFALRRVLWDWEGRDPVDAANDAACLAEAFHERVREMSACTH</sequence>
<evidence type="ECO:0000313" key="1">
    <source>
        <dbReference type="EMBL" id="MBB5745738.1"/>
    </source>
</evidence>
<evidence type="ECO:0000313" key="2">
    <source>
        <dbReference type="Proteomes" id="UP000545037"/>
    </source>
</evidence>
<protein>
    <submittedName>
        <fullName evidence="1">Uncharacterized protein</fullName>
    </submittedName>
</protein>
<keyword evidence="2" id="KW-1185">Reference proteome</keyword>